<evidence type="ECO:0000256" key="4">
    <source>
        <dbReference type="ARBA" id="ARBA00023004"/>
    </source>
</evidence>
<comment type="cofactor">
    <cofactor evidence="5">
        <name>Fe(2+)</name>
        <dbReference type="ChEBI" id="CHEBI:29033"/>
    </cofactor>
    <text evidence="5">Binds 1 Fe(2+) ion per subunit.</text>
</comment>
<evidence type="ECO:0000256" key="2">
    <source>
        <dbReference type="ARBA" id="ARBA00022723"/>
    </source>
</evidence>
<keyword evidence="2 5" id="KW-0479">Metal-binding</keyword>
<dbReference type="OrthoDB" id="1069523at2759"/>
<organism evidence="6 7">
    <name type="scientific">Aspergillus calidoustus</name>
    <dbReference type="NCBI Taxonomy" id="454130"/>
    <lineage>
        <taxon>Eukaryota</taxon>
        <taxon>Fungi</taxon>
        <taxon>Dikarya</taxon>
        <taxon>Ascomycota</taxon>
        <taxon>Pezizomycotina</taxon>
        <taxon>Eurotiomycetes</taxon>
        <taxon>Eurotiomycetidae</taxon>
        <taxon>Eurotiales</taxon>
        <taxon>Aspergillaceae</taxon>
        <taxon>Aspergillus</taxon>
        <taxon>Aspergillus subgen. Nidulantes</taxon>
    </lineage>
</organism>
<proteinExistence type="inferred from homology"/>
<name>A0A0U5FUX5_ASPCI</name>
<feature type="binding site" evidence="5">
    <location>
        <position position="297"/>
    </location>
    <ligand>
        <name>Fe cation</name>
        <dbReference type="ChEBI" id="CHEBI:24875"/>
        <note>catalytic</note>
    </ligand>
</feature>
<feature type="binding site" evidence="5">
    <location>
        <position position="225"/>
    </location>
    <ligand>
        <name>Fe cation</name>
        <dbReference type="ChEBI" id="CHEBI:24875"/>
        <note>catalytic</note>
    </ligand>
</feature>
<keyword evidence="4 5" id="KW-0408">Iron</keyword>
<dbReference type="EMBL" id="CDMC01000001">
    <property type="protein sequence ID" value="CEL00895.1"/>
    <property type="molecule type" value="Genomic_DNA"/>
</dbReference>
<dbReference type="Proteomes" id="UP000054771">
    <property type="component" value="Unassembled WGS sequence"/>
</dbReference>
<gene>
    <name evidence="6" type="ORF">ASPCAL00487</name>
</gene>
<protein>
    <submittedName>
        <fullName evidence="6">Uncharacterized protein</fullName>
    </submittedName>
</protein>
<dbReference type="InterPro" id="IPR004294">
    <property type="entry name" value="Carotenoid_Oase"/>
</dbReference>
<evidence type="ECO:0000313" key="7">
    <source>
        <dbReference type="Proteomes" id="UP000054771"/>
    </source>
</evidence>
<accession>A0A0U5FUX5</accession>
<sequence length="519" mass="58599">MEETPEYTSKWSAPLRVPWATAPGRVETELEDLVVYGEIPKEIDGTFYRIMADPFYPPSPENNIPIEGDGHVSAFRICNGKVSMKTRYVDTERLKLERKANRRLFGLYRNPFTHHPCVRAAVDSTANTNMVYWAGRLLALKEVALPYQVHPDTLETIRYDPFAGQVAAKTFTAHPKVDPFTNELVVFGYEAKGLATLDVVIYALNQYGQKQHEQWIKLPYCAMVHDCAITPNFIILVLWPFEADLERMKAGNHHWAWNATRAATFIVAPRRPGSFVPKGWRPGESRVYEWDNCIALHTAGAWEEDDCGTLYMESSRVFDNELPFFPPAAGAMPPPTGKADFVRWRFDLSEPSGSRISKPQIILDLPCEFPRIDERIMTKPYTCLFLDVVLGPAPGQGVIPSLNGLAMVNTKTGETTLYNPGQNCHVEEPVFIPRHKGASEGDGWVLAMVERKTINRSDLVMLDTRDFSRPVALVQLPYRIRSQIHGNWVPSEHLAERRSLVRELGHVQVSGRGALEPEA</sequence>
<dbReference type="STRING" id="454130.A0A0U5FUX5"/>
<dbReference type="OMA" id="NPYTHHP"/>
<evidence type="ECO:0000256" key="1">
    <source>
        <dbReference type="ARBA" id="ARBA00006787"/>
    </source>
</evidence>
<feature type="binding site" evidence="5">
    <location>
        <position position="174"/>
    </location>
    <ligand>
        <name>Fe cation</name>
        <dbReference type="ChEBI" id="CHEBI:24875"/>
        <note>catalytic</note>
    </ligand>
</feature>
<feature type="binding site" evidence="5">
    <location>
        <position position="485"/>
    </location>
    <ligand>
        <name>Fe cation</name>
        <dbReference type="ChEBI" id="CHEBI:24875"/>
        <note>catalytic</note>
    </ligand>
</feature>
<comment type="similarity">
    <text evidence="1">Belongs to the carotenoid oxygenase family.</text>
</comment>
<dbReference type="Pfam" id="PF03055">
    <property type="entry name" value="RPE65"/>
    <property type="match status" value="1"/>
</dbReference>
<dbReference type="PANTHER" id="PTHR10543:SF89">
    <property type="entry name" value="CAROTENOID 9,10(9',10')-CLEAVAGE DIOXYGENASE 1"/>
    <property type="match status" value="1"/>
</dbReference>
<reference evidence="7" key="1">
    <citation type="journal article" date="2016" name="Genome Announc.">
        <title>Draft genome sequences of fungus Aspergillus calidoustus.</title>
        <authorList>
            <person name="Horn F."/>
            <person name="Linde J."/>
            <person name="Mattern D.J."/>
            <person name="Walther G."/>
            <person name="Guthke R."/>
            <person name="Scherlach K."/>
            <person name="Martin K."/>
            <person name="Brakhage A.A."/>
            <person name="Petzke L."/>
            <person name="Valiante V."/>
        </authorList>
    </citation>
    <scope>NUCLEOTIDE SEQUENCE [LARGE SCALE GENOMIC DNA]</scope>
    <source>
        <strain evidence="7">SF006504</strain>
    </source>
</reference>
<evidence type="ECO:0000256" key="5">
    <source>
        <dbReference type="PIRSR" id="PIRSR604294-1"/>
    </source>
</evidence>
<evidence type="ECO:0000313" key="6">
    <source>
        <dbReference type="EMBL" id="CEL00895.1"/>
    </source>
</evidence>
<dbReference type="PANTHER" id="PTHR10543">
    <property type="entry name" value="BETA-CAROTENE DIOXYGENASE"/>
    <property type="match status" value="1"/>
</dbReference>
<keyword evidence="3" id="KW-0560">Oxidoreductase</keyword>
<dbReference type="GO" id="GO:0010436">
    <property type="term" value="F:carotenoid dioxygenase activity"/>
    <property type="evidence" value="ECO:0007669"/>
    <property type="project" value="TreeGrafter"/>
</dbReference>
<evidence type="ECO:0000256" key="3">
    <source>
        <dbReference type="ARBA" id="ARBA00023002"/>
    </source>
</evidence>
<keyword evidence="7" id="KW-1185">Reference proteome</keyword>
<dbReference type="AlphaFoldDB" id="A0A0U5FUX5"/>
<dbReference type="GO" id="GO:0016121">
    <property type="term" value="P:carotene catabolic process"/>
    <property type="evidence" value="ECO:0007669"/>
    <property type="project" value="TreeGrafter"/>
</dbReference>
<dbReference type="GO" id="GO:0046872">
    <property type="term" value="F:metal ion binding"/>
    <property type="evidence" value="ECO:0007669"/>
    <property type="project" value="UniProtKB-KW"/>
</dbReference>